<reference evidence="3" key="1">
    <citation type="submission" date="2020-11" db="EMBL/GenBank/DDBJ databases">
        <authorList>
            <person name="Tran Van P."/>
        </authorList>
    </citation>
    <scope>NUCLEOTIDE SEQUENCE</scope>
</reference>
<keyword evidence="4" id="KW-1185">Reference proteome</keyword>
<evidence type="ECO:0000259" key="2">
    <source>
        <dbReference type="PROSITE" id="PS50235"/>
    </source>
</evidence>
<organism evidence="3">
    <name type="scientific">Notodromas monacha</name>
    <dbReference type="NCBI Taxonomy" id="399045"/>
    <lineage>
        <taxon>Eukaryota</taxon>
        <taxon>Metazoa</taxon>
        <taxon>Ecdysozoa</taxon>
        <taxon>Arthropoda</taxon>
        <taxon>Crustacea</taxon>
        <taxon>Oligostraca</taxon>
        <taxon>Ostracoda</taxon>
        <taxon>Podocopa</taxon>
        <taxon>Podocopida</taxon>
        <taxon>Cypridocopina</taxon>
        <taxon>Cypridoidea</taxon>
        <taxon>Cyprididae</taxon>
        <taxon>Notodromas</taxon>
    </lineage>
</organism>
<comment type="similarity">
    <text evidence="1">Belongs to the peptidase C19 family.</text>
</comment>
<dbReference type="InterPro" id="IPR028889">
    <property type="entry name" value="USP"/>
</dbReference>
<dbReference type="EMBL" id="CAJPEX010007631">
    <property type="protein sequence ID" value="CAG0924438.1"/>
    <property type="molecule type" value="Genomic_DNA"/>
</dbReference>
<feature type="domain" description="USP" evidence="2">
    <location>
        <begin position="105"/>
        <end position="427"/>
    </location>
</feature>
<dbReference type="GO" id="GO:0005829">
    <property type="term" value="C:cytosol"/>
    <property type="evidence" value="ECO:0007669"/>
    <property type="project" value="TreeGrafter"/>
</dbReference>
<gene>
    <name evidence="3" type="ORF">NMOB1V02_LOCUS11893</name>
</gene>
<dbReference type="InterPro" id="IPR050164">
    <property type="entry name" value="Peptidase_C19"/>
</dbReference>
<dbReference type="Gene3D" id="3.90.70.10">
    <property type="entry name" value="Cysteine proteinases"/>
    <property type="match status" value="1"/>
</dbReference>
<dbReference type="EMBL" id="OA889668">
    <property type="protein sequence ID" value="CAD7284286.1"/>
    <property type="molecule type" value="Genomic_DNA"/>
</dbReference>
<dbReference type="PROSITE" id="PS00972">
    <property type="entry name" value="USP_1"/>
    <property type="match status" value="1"/>
</dbReference>
<dbReference type="GO" id="GO:0005634">
    <property type="term" value="C:nucleus"/>
    <property type="evidence" value="ECO:0007669"/>
    <property type="project" value="TreeGrafter"/>
</dbReference>
<name>A0A7R9C277_9CRUS</name>
<dbReference type="SUPFAM" id="SSF54001">
    <property type="entry name" value="Cysteine proteinases"/>
    <property type="match status" value="1"/>
</dbReference>
<dbReference type="OrthoDB" id="6375697at2759"/>
<sequence length="990" mass="111627">MGVEIPGSPWRFIFRCSKLSSAIVGIVTDSEDLRRRFIMSKRVASPASPRSLLEDVPLTVCLAGTCKSNCKSVLCMNALGEEDWLNDVKSVDSLEFHVREPNEVVGLWNLGATCYMNAVVQVLIRLPVFKRLIKWNPALVGDEEPKAFGDSNDGSVYPRSAIGSVIVLMRLMQDTKRVPSNNVISAFSAVDPSFLSRVLDLDTDDPQDASEFLDLLIARGSTDLQEQTDPQLKNFFQNFTGKIRSHVECTKCGYKSVEKTVDFLNQLVPVPDESAKKGRRSVMSAFKGFPTEPVQITCSKCKQEMGVLHSTLDSIPPYLIFAIGRVTLSAAKVNDRVTFPEKLKLGELYPDGVNEYRLVGVVFHHGNVPEEYHFSASVWDFERKKWHNLDDHRTKTEDDIGFQTLKSKRGPTVFTSECATLLFYLRKDCEELDHQSVEFPLWTNVFAQADAEDFRKACVEKKRLDAEVRQSDEKKIEIIKQLYEEILPNAMGTNLEDWIFVPKYSVAKYFEVDPSSFLSKFDAAEVECEHGKLQPSEVPAFLKLVPPAFGSEVAKLGSCWSRGDICQICRRSPKVLADLRTRMRSDEALLKREATAQKENRSAPAFWISKHCYQNWKKMAELEALNELQKQYQVQKKPKFEEKEFNSDSRCSHGNRVMDENLLLAITAPAWETLSKFFSKVVELPVATEACSTCVGLQEMAVGKTEERKRLADVLRDSQTWAINPKKGFIPQVALKGEQVFFVSDEFAVKLKKFIKNPVSAEFPSTLDMSAAFCEHGKVLIDPRDCEDFIPVSYSSINGLEKVSILHKISATAIKDNPDKMMDFKLDQELCDPCVEAEIQAEEAKQYVYKDQPLFFKLVSVMKDVFASILSCVEENDLVNVAQLTKKEPRMKNIEETLGLISEKKGKREEKRMLLSSDMKLVDLKAMMADSFKLDPASVELALDGRLLTSNDSSLEALKVKPMSHIKVIHVKKETERGGFASKPKSSPVV</sequence>
<dbReference type="AlphaFoldDB" id="A0A7R9C277"/>
<dbReference type="GO" id="GO:0016579">
    <property type="term" value="P:protein deubiquitination"/>
    <property type="evidence" value="ECO:0007669"/>
    <property type="project" value="InterPro"/>
</dbReference>
<dbReference type="InterPro" id="IPR038765">
    <property type="entry name" value="Papain-like_cys_pep_sf"/>
</dbReference>
<dbReference type="GO" id="GO:0004843">
    <property type="term" value="F:cysteine-type deubiquitinase activity"/>
    <property type="evidence" value="ECO:0007669"/>
    <property type="project" value="InterPro"/>
</dbReference>
<dbReference type="InterPro" id="IPR018200">
    <property type="entry name" value="USP_CS"/>
</dbReference>
<accession>A0A7R9C277</accession>
<dbReference type="Pfam" id="PF00443">
    <property type="entry name" value="UCH"/>
    <property type="match status" value="1"/>
</dbReference>
<evidence type="ECO:0000313" key="4">
    <source>
        <dbReference type="Proteomes" id="UP000678499"/>
    </source>
</evidence>
<dbReference type="InterPro" id="IPR001394">
    <property type="entry name" value="Peptidase_C19_UCH"/>
</dbReference>
<dbReference type="PANTHER" id="PTHR24006">
    <property type="entry name" value="UBIQUITIN CARBOXYL-TERMINAL HYDROLASE"/>
    <property type="match status" value="1"/>
</dbReference>
<dbReference type="PROSITE" id="PS50235">
    <property type="entry name" value="USP_3"/>
    <property type="match status" value="1"/>
</dbReference>
<proteinExistence type="inferred from homology"/>
<evidence type="ECO:0000256" key="1">
    <source>
        <dbReference type="ARBA" id="ARBA00009085"/>
    </source>
</evidence>
<dbReference type="Proteomes" id="UP000678499">
    <property type="component" value="Unassembled WGS sequence"/>
</dbReference>
<evidence type="ECO:0000313" key="3">
    <source>
        <dbReference type="EMBL" id="CAD7284286.1"/>
    </source>
</evidence>
<protein>
    <recommendedName>
        <fullName evidence="2">USP domain-containing protein</fullName>
    </recommendedName>
</protein>